<dbReference type="EMBL" id="BOQE01000001">
    <property type="protein sequence ID" value="GIM47157.1"/>
    <property type="molecule type" value="Genomic_DNA"/>
</dbReference>
<evidence type="ECO:0000259" key="3">
    <source>
        <dbReference type="PROSITE" id="PS50937"/>
    </source>
</evidence>
<gene>
    <name evidence="4" type="ORF">DNHGIG_27060</name>
</gene>
<name>A0AAV4LI73_9BACL</name>
<dbReference type="PROSITE" id="PS50937">
    <property type="entry name" value="HTH_MERR_2"/>
    <property type="match status" value="1"/>
</dbReference>
<reference evidence="4" key="1">
    <citation type="journal article" date="2023" name="Int. J. Syst. Evol. Microbiol.">
        <title>Collibacillus ludicampi gen. nov., sp. nov., a new soil bacterium of the family Alicyclobacillaceae.</title>
        <authorList>
            <person name="Jojima T."/>
            <person name="Ioku Y."/>
            <person name="Fukuta Y."/>
            <person name="Shirasaka N."/>
            <person name="Matsumura Y."/>
            <person name="Mori M."/>
        </authorList>
    </citation>
    <scope>NUCLEOTIDE SEQUENCE</scope>
    <source>
        <strain evidence="4">TP075</strain>
    </source>
</reference>
<dbReference type="RefSeq" id="WP_282200176.1">
    <property type="nucleotide sequence ID" value="NZ_BOQE01000001.1"/>
</dbReference>
<dbReference type="Proteomes" id="UP001057291">
    <property type="component" value="Unassembled WGS sequence"/>
</dbReference>
<feature type="coiled-coil region" evidence="2">
    <location>
        <begin position="62"/>
        <end position="105"/>
    </location>
</feature>
<dbReference type="InterPro" id="IPR000551">
    <property type="entry name" value="MerR-type_HTH_dom"/>
</dbReference>
<evidence type="ECO:0000256" key="2">
    <source>
        <dbReference type="SAM" id="Coils"/>
    </source>
</evidence>
<dbReference type="PANTHER" id="PTHR30204">
    <property type="entry name" value="REDOX-CYCLING DRUG-SENSING TRANSCRIPTIONAL ACTIVATOR SOXR"/>
    <property type="match status" value="1"/>
</dbReference>
<sequence length="153" mass="17959">MISNGDVTLYRIGELARLANVSRRTIDFYTRIGLLQPEERSNGNYRLYKADSLERLRYITEMKKKKYTLEEIREQLDLLERGKQEDQLLEKVEFLRDTLSSIEKEIVALRPALQERLKNSRSPEMKAIWQKAMAQGLSLAQTLLLLFDANFFT</sequence>
<dbReference type="SMART" id="SM00422">
    <property type="entry name" value="HTH_MERR"/>
    <property type="match status" value="1"/>
</dbReference>
<dbReference type="Pfam" id="PF13411">
    <property type="entry name" value="MerR_1"/>
    <property type="match status" value="1"/>
</dbReference>
<evidence type="ECO:0000256" key="1">
    <source>
        <dbReference type="ARBA" id="ARBA00023125"/>
    </source>
</evidence>
<dbReference type="GO" id="GO:0003700">
    <property type="term" value="F:DNA-binding transcription factor activity"/>
    <property type="evidence" value="ECO:0007669"/>
    <property type="project" value="InterPro"/>
</dbReference>
<dbReference type="GO" id="GO:0003677">
    <property type="term" value="F:DNA binding"/>
    <property type="evidence" value="ECO:0007669"/>
    <property type="project" value="UniProtKB-KW"/>
</dbReference>
<dbReference type="SUPFAM" id="SSF46955">
    <property type="entry name" value="Putative DNA-binding domain"/>
    <property type="match status" value="1"/>
</dbReference>
<evidence type="ECO:0000313" key="4">
    <source>
        <dbReference type="EMBL" id="GIM47157.1"/>
    </source>
</evidence>
<dbReference type="InterPro" id="IPR047057">
    <property type="entry name" value="MerR_fam"/>
</dbReference>
<keyword evidence="2" id="KW-0175">Coiled coil</keyword>
<dbReference type="InterPro" id="IPR009061">
    <property type="entry name" value="DNA-bd_dom_put_sf"/>
</dbReference>
<dbReference type="Gene3D" id="1.10.1660.10">
    <property type="match status" value="1"/>
</dbReference>
<proteinExistence type="predicted"/>
<accession>A0AAV4LI73</accession>
<comment type="caution">
    <text evidence="4">The sequence shown here is derived from an EMBL/GenBank/DDBJ whole genome shotgun (WGS) entry which is preliminary data.</text>
</comment>
<dbReference type="PANTHER" id="PTHR30204:SF95">
    <property type="entry name" value="HTH-TYPE TRANSCRIPTIONAL REGULATOR CUER"/>
    <property type="match status" value="1"/>
</dbReference>
<dbReference type="PRINTS" id="PR00040">
    <property type="entry name" value="HTHMERR"/>
</dbReference>
<evidence type="ECO:0000313" key="5">
    <source>
        <dbReference type="Proteomes" id="UP001057291"/>
    </source>
</evidence>
<protein>
    <submittedName>
        <fullName evidence="4">MerR family transcriptional regulator</fullName>
    </submittedName>
</protein>
<feature type="domain" description="HTH merR-type" evidence="3">
    <location>
        <begin position="9"/>
        <end position="78"/>
    </location>
</feature>
<dbReference type="AlphaFoldDB" id="A0AAV4LI73"/>
<keyword evidence="5" id="KW-1185">Reference proteome</keyword>
<organism evidence="4 5">
    <name type="scientific">Collibacillus ludicampi</name>
    <dbReference type="NCBI Taxonomy" id="2771369"/>
    <lineage>
        <taxon>Bacteria</taxon>
        <taxon>Bacillati</taxon>
        <taxon>Bacillota</taxon>
        <taxon>Bacilli</taxon>
        <taxon>Bacillales</taxon>
        <taxon>Alicyclobacillaceae</taxon>
        <taxon>Collibacillus</taxon>
    </lineage>
</organism>
<keyword evidence="1" id="KW-0238">DNA-binding</keyword>